<name>A0A087A0J4_9BIFI</name>
<protein>
    <submittedName>
        <fullName evidence="2">Family 1 extracellular solute-binding protein</fullName>
    </submittedName>
</protein>
<dbReference type="SUPFAM" id="SSF53850">
    <property type="entry name" value="Periplasmic binding protein-like II"/>
    <property type="match status" value="1"/>
</dbReference>
<dbReference type="PANTHER" id="PTHR43649:SF33">
    <property type="entry name" value="POLYGALACTURONAN_RHAMNOGALACTURONAN-BINDING PROTEIN YTCQ"/>
    <property type="match status" value="1"/>
</dbReference>
<dbReference type="InterPro" id="IPR050490">
    <property type="entry name" value="Bact_solute-bd_prot1"/>
</dbReference>
<dbReference type="STRING" id="1437608.GCA_000771645_00528"/>
<organism evidence="2 3">
    <name type="scientific">Bifidobacterium biavatii DSM 23969</name>
    <dbReference type="NCBI Taxonomy" id="1437608"/>
    <lineage>
        <taxon>Bacteria</taxon>
        <taxon>Bacillati</taxon>
        <taxon>Actinomycetota</taxon>
        <taxon>Actinomycetes</taxon>
        <taxon>Bifidobacteriales</taxon>
        <taxon>Bifidobacteriaceae</taxon>
        <taxon>Bifidobacterium</taxon>
    </lineage>
</organism>
<keyword evidence="1" id="KW-0732">Signal</keyword>
<dbReference type="OrthoDB" id="3225049at2"/>
<evidence type="ECO:0000256" key="1">
    <source>
        <dbReference type="ARBA" id="ARBA00022729"/>
    </source>
</evidence>
<gene>
    <name evidence="2" type="ORF">BBIA_0593</name>
</gene>
<dbReference type="PANTHER" id="PTHR43649">
    <property type="entry name" value="ARABINOSE-BINDING PROTEIN-RELATED"/>
    <property type="match status" value="1"/>
</dbReference>
<sequence>MYAGQHGGTRRNGKTSRARIITITGAVMASAIMLTGCGADTATNEDASVTVMVVQSSDQLSVDKMVWTKQVEKDCGCTIKWQRVDANSFQQQRSTILASESVPDISISGFGYDEAQKFPYFEDLAQHLDDMPNVKEYLEQIPTARTLTENENGNMYVLRSYMGKGYAVPAQYLMINKTWLDKLGLDLPTTWDEYEQVLEAFKTKDPNGNGKQDEIPLDLRKLDTGFFGWWNPFLLLNSLGITTHFGSGPASQGIYVSNGTVGNFMIDARFRQVIEYLHTLMDRNLIPKDALTKDISKYSAELNSDGKTPLVGSAFGWGASDFGTTFEDQYVALPTLKANASDPESNLTWDASGDTYSFTGGISMSAKTKNKEAAYKIINSLFSEKLSVQQFRGSIPEWVTDEGNHRYKVSERFWDTSTMGTREAIEGGFAGWIPDNVEWEDEINIDRQKKMNDAYLDDYANIDATRDVMPANARPTSEQLTTLSNNNTAIFDYAITKIATWIVKGGIDGEWDEYAKQLKALGIDDNVAIWQEAYDKATKN</sequence>
<dbReference type="RefSeq" id="WP_033494237.1">
    <property type="nucleotide sequence ID" value="NZ_JDUU01000013.1"/>
</dbReference>
<keyword evidence="3" id="KW-1185">Reference proteome</keyword>
<evidence type="ECO:0000313" key="2">
    <source>
        <dbReference type="EMBL" id="KFI52294.1"/>
    </source>
</evidence>
<evidence type="ECO:0000313" key="3">
    <source>
        <dbReference type="Proteomes" id="UP000029108"/>
    </source>
</evidence>
<dbReference type="Proteomes" id="UP000029108">
    <property type="component" value="Unassembled WGS sequence"/>
</dbReference>
<dbReference type="eggNOG" id="COG1653">
    <property type="taxonomic scope" value="Bacteria"/>
</dbReference>
<dbReference type="EMBL" id="JGYN01000006">
    <property type="protein sequence ID" value="KFI52294.1"/>
    <property type="molecule type" value="Genomic_DNA"/>
</dbReference>
<accession>A0A087A0J4</accession>
<comment type="caution">
    <text evidence="2">The sequence shown here is derived from an EMBL/GenBank/DDBJ whole genome shotgun (WGS) entry which is preliminary data.</text>
</comment>
<proteinExistence type="predicted"/>
<reference evidence="2 3" key="1">
    <citation type="submission" date="2014-03" db="EMBL/GenBank/DDBJ databases">
        <title>Genomics of Bifidobacteria.</title>
        <authorList>
            <person name="Ventura M."/>
            <person name="Milani C."/>
            <person name="Lugli G.A."/>
        </authorList>
    </citation>
    <scope>NUCLEOTIDE SEQUENCE [LARGE SCALE GENOMIC DNA]</scope>
    <source>
        <strain evidence="2 3">DSM 23969</strain>
    </source>
</reference>
<dbReference type="AlphaFoldDB" id="A0A087A0J4"/>
<dbReference type="Gene3D" id="3.40.190.10">
    <property type="entry name" value="Periplasmic binding protein-like II"/>
    <property type="match status" value="2"/>
</dbReference>